<organism evidence="8 9">
    <name type="scientific">Asticcacaulis aquaticus</name>
    <dbReference type="NCBI Taxonomy" id="2984212"/>
    <lineage>
        <taxon>Bacteria</taxon>
        <taxon>Pseudomonadati</taxon>
        <taxon>Pseudomonadota</taxon>
        <taxon>Alphaproteobacteria</taxon>
        <taxon>Caulobacterales</taxon>
        <taxon>Caulobacteraceae</taxon>
        <taxon>Asticcacaulis</taxon>
    </lineage>
</organism>
<feature type="domain" description="RmlD-like substrate binding" evidence="7">
    <location>
        <begin position="1"/>
        <end position="290"/>
    </location>
</feature>
<keyword evidence="6 8" id="KW-0560">Oxidoreductase</keyword>
<evidence type="ECO:0000256" key="5">
    <source>
        <dbReference type="ARBA" id="ARBA00048200"/>
    </source>
</evidence>
<dbReference type="InterPro" id="IPR005913">
    <property type="entry name" value="dTDP_dehydrorham_reduct"/>
</dbReference>
<name>A0ABT5HS22_9CAUL</name>
<dbReference type="GO" id="GO:0008831">
    <property type="term" value="F:dTDP-4-dehydrorhamnose reductase activity"/>
    <property type="evidence" value="ECO:0007669"/>
    <property type="project" value="UniProtKB-EC"/>
</dbReference>
<keyword evidence="6" id="KW-0521">NADP</keyword>
<comment type="catalytic activity">
    <reaction evidence="5 6">
        <text>dTDP-beta-L-rhamnose + NADP(+) = dTDP-4-dehydro-beta-L-rhamnose + NADPH + H(+)</text>
        <dbReference type="Rhea" id="RHEA:21796"/>
        <dbReference type="ChEBI" id="CHEBI:15378"/>
        <dbReference type="ChEBI" id="CHEBI:57510"/>
        <dbReference type="ChEBI" id="CHEBI:57783"/>
        <dbReference type="ChEBI" id="CHEBI:58349"/>
        <dbReference type="ChEBI" id="CHEBI:62830"/>
        <dbReference type="EC" id="1.1.1.133"/>
    </reaction>
</comment>
<evidence type="ECO:0000256" key="6">
    <source>
        <dbReference type="RuleBase" id="RU364082"/>
    </source>
</evidence>
<comment type="pathway">
    <text evidence="1 6">Carbohydrate biosynthesis; dTDP-L-rhamnose biosynthesis.</text>
</comment>
<keyword evidence="9" id="KW-1185">Reference proteome</keyword>
<reference evidence="8 9" key="1">
    <citation type="submission" date="2023-01" db="EMBL/GenBank/DDBJ databases">
        <title>Novel species of the genus Asticcacaulis isolated from rivers.</title>
        <authorList>
            <person name="Lu H."/>
        </authorList>
    </citation>
    <scope>NUCLEOTIDE SEQUENCE [LARGE SCALE GENOMIC DNA]</scope>
    <source>
        <strain evidence="8 9">BYS171W</strain>
    </source>
</reference>
<evidence type="ECO:0000256" key="3">
    <source>
        <dbReference type="ARBA" id="ARBA00012929"/>
    </source>
</evidence>
<dbReference type="RefSeq" id="WP_272747358.1">
    <property type="nucleotide sequence ID" value="NZ_JAQQKX010000004.1"/>
</dbReference>
<evidence type="ECO:0000259" key="7">
    <source>
        <dbReference type="Pfam" id="PF04321"/>
    </source>
</evidence>
<dbReference type="Gene3D" id="3.90.25.10">
    <property type="entry name" value="UDP-galactose 4-epimerase, domain 1"/>
    <property type="match status" value="1"/>
</dbReference>
<protein>
    <recommendedName>
        <fullName evidence="4 6">dTDP-4-dehydrorhamnose reductase</fullName>
        <ecNumber evidence="3 6">1.1.1.133</ecNumber>
    </recommendedName>
</protein>
<sequence length="298" mass="31467">MRILVTGTEGQVDTSLKALGERMGIEVIRIGLPDIDLSKPKTLAEPVRAAKPDVIISSAAYTAVDKAESETALAQAINGDGPGALAKLAAELNVPILHLSTDYVFAGDKDGIYDESDVPAPVSVYGATKLSGETQIAAATDNHVILRTAWVYSPYGNNFVKTMLRLGETRDELNVVADQHGCPTYAPEIARALIAVAQRVVADPDPTLRGVFHLTGQGETTWAGFAEGIFAGSAARGGKAVKVNPIPTEAYPTPAKRPANSRLSGEKLNQSYGLRLDPWETSLDECLTALTGTVAKEG</sequence>
<comment type="similarity">
    <text evidence="2 6">Belongs to the dTDP-4-dehydrorhamnose reductase family.</text>
</comment>
<dbReference type="NCBIfam" id="TIGR01214">
    <property type="entry name" value="rmlD"/>
    <property type="match status" value="1"/>
</dbReference>
<comment type="function">
    <text evidence="6">Catalyzes the reduction of dTDP-6-deoxy-L-lyxo-4-hexulose to yield dTDP-L-rhamnose.</text>
</comment>
<evidence type="ECO:0000256" key="4">
    <source>
        <dbReference type="ARBA" id="ARBA00017099"/>
    </source>
</evidence>
<comment type="caution">
    <text evidence="8">The sequence shown here is derived from an EMBL/GenBank/DDBJ whole genome shotgun (WGS) entry which is preliminary data.</text>
</comment>
<accession>A0ABT5HS22</accession>
<evidence type="ECO:0000256" key="2">
    <source>
        <dbReference type="ARBA" id="ARBA00010944"/>
    </source>
</evidence>
<dbReference type="InterPro" id="IPR036291">
    <property type="entry name" value="NAD(P)-bd_dom_sf"/>
</dbReference>
<gene>
    <name evidence="8" type="primary">rfbD</name>
    <name evidence="8" type="ORF">PQU92_06260</name>
</gene>
<dbReference type="EMBL" id="JAQQKX010000004">
    <property type="protein sequence ID" value="MDC7682871.1"/>
    <property type="molecule type" value="Genomic_DNA"/>
</dbReference>
<evidence type="ECO:0000256" key="1">
    <source>
        <dbReference type="ARBA" id="ARBA00004781"/>
    </source>
</evidence>
<evidence type="ECO:0000313" key="9">
    <source>
        <dbReference type="Proteomes" id="UP001214854"/>
    </source>
</evidence>
<dbReference type="SUPFAM" id="SSF51735">
    <property type="entry name" value="NAD(P)-binding Rossmann-fold domains"/>
    <property type="match status" value="1"/>
</dbReference>
<evidence type="ECO:0000313" key="8">
    <source>
        <dbReference type="EMBL" id="MDC7682871.1"/>
    </source>
</evidence>
<dbReference type="Proteomes" id="UP001214854">
    <property type="component" value="Unassembled WGS sequence"/>
</dbReference>
<dbReference type="Gene3D" id="3.40.50.720">
    <property type="entry name" value="NAD(P)-binding Rossmann-like Domain"/>
    <property type="match status" value="1"/>
</dbReference>
<dbReference type="InterPro" id="IPR029903">
    <property type="entry name" value="RmlD-like-bd"/>
</dbReference>
<dbReference type="Pfam" id="PF04321">
    <property type="entry name" value="RmlD_sub_bind"/>
    <property type="match status" value="1"/>
</dbReference>
<dbReference type="PANTHER" id="PTHR10491">
    <property type="entry name" value="DTDP-4-DEHYDRORHAMNOSE REDUCTASE"/>
    <property type="match status" value="1"/>
</dbReference>
<comment type="cofactor">
    <cofactor evidence="6">
        <name>Mg(2+)</name>
        <dbReference type="ChEBI" id="CHEBI:18420"/>
    </cofactor>
    <text evidence="6">Binds 1 Mg(2+) ion per monomer.</text>
</comment>
<proteinExistence type="inferred from homology"/>
<dbReference type="EC" id="1.1.1.133" evidence="3 6"/>
<dbReference type="PANTHER" id="PTHR10491:SF4">
    <property type="entry name" value="METHIONINE ADENOSYLTRANSFERASE 2 SUBUNIT BETA"/>
    <property type="match status" value="1"/>
</dbReference>
<dbReference type="CDD" id="cd05254">
    <property type="entry name" value="dTDP_HR_like_SDR_e"/>
    <property type="match status" value="1"/>
</dbReference>